<proteinExistence type="predicted"/>
<feature type="transmembrane region" description="Helical" evidence="1">
    <location>
        <begin position="207"/>
        <end position="225"/>
    </location>
</feature>
<evidence type="ECO:0000313" key="3">
    <source>
        <dbReference type="Proteomes" id="UP001153387"/>
    </source>
</evidence>
<keyword evidence="1" id="KW-0472">Membrane</keyword>
<feature type="transmembrane region" description="Helical" evidence="1">
    <location>
        <begin position="315"/>
        <end position="331"/>
    </location>
</feature>
<comment type="caution">
    <text evidence="2">The sequence shown here is derived from an EMBL/GenBank/DDBJ whole genome shotgun (WGS) entry which is preliminary data.</text>
</comment>
<keyword evidence="3" id="KW-1185">Reference proteome</keyword>
<dbReference type="EMBL" id="JAPDHZ010000006">
    <property type="protein sequence ID" value="MDG0794533.1"/>
    <property type="molecule type" value="Genomic_DNA"/>
</dbReference>
<organism evidence="2 3">
    <name type="scientific">Cohnella ginsengisoli</name>
    <dbReference type="NCBI Taxonomy" id="425004"/>
    <lineage>
        <taxon>Bacteria</taxon>
        <taxon>Bacillati</taxon>
        <taxon>Bacillota</taxon>
        <taxon>Bacilli</taxon>
        <taxon>Bacillales</taxon>
        <taxon>Paenibacillaceae</taxon>
        <taxon>Cohnella</taxon>
    </lineage>
</organism>
<feature type="transmembrane region" description="Helical" evidence="1">
    <location>
        <begin position="290"/>
        <end position="308"/>
    </location>
</feature>
<feature type="transmembrane region" description="Helical" evidence="1">
    <location>
        <begin position="337"/>
        <end position="356"/>
    </location>
</feature>
<feature type="transmembrane region" description="Helical" evidence="1">
    <location>
        <begin position="165"/>
        <end position="187"/>
    </location>
</feature>
<feature type="transmembrane region" description="Helical" evidence="1">
    <location>
        <begin position="124"/>
        <end position="144"/>
    </location>
</feature>
<dbReference type="RefSeq" id="WP_277568266.1">
    <property type="nucleotide sequence ID" value="NZ_JAPDHZ010000006.1"/>
</dbReference>
<sequence>MKSKLLTSKSVPWILSLFVMVFTLWVLIVNNQRSFNGHMWGSLLPGATFGVPEVSKAIGMYPVTQVGWDGQFYYNISNDLLGNTDVPAHIDSPSYRYQRITVPLLANLLSKLLGYYSYTPPLVFHLVQILLMGLAIYILSSFLIKKGISPYYSLFWGLSINSINTLLHGLTDASADSLFIISLILILEKRYNLYVLAASLLLLNREGYAVFAAVVFILAFFGKLEVLQKFKLSSIKFAIPGILLIVWYAYVTIHFGQTPSSQAHGMTSWFGKGWLVNTAKSYSAGNNKEVFIHLVAICFLVFATFLSYMAARKNVIWYSVLAYIVLLWHLGMGATDIFGNYLKVLVVLGVLFVTLFNDFNRWYKIVLIALMSLIVVPSSIFMLKNNVVEATTWQYVGFKADPKIQDKPVENLTNFNSEIKVLGQIPSFVIPTWYAGKNDVELKVQVKNTGNEVWRGGSQLVKDK</sequence>
<name>A0A9X4KLY4_9BACL</name>
<evidence type="ECO:0000256" key="1">
    <source>
        <dbReference type="SAM" id="Phobius"/>
    </source>
</evidence>
<keyword evidence="1" id="KW-1133">Transmembrane helix</keyword>
<accession>A0A9X4KLY4</accession>
<keyword evidence="1" id="KW-0812">Transmembrane</keyword>
<evidence type="ECO:0000313" key="2">
    <source>
        <dbReference type="EMBL" id="MDG0794533.1"/>
    </source>
</evidence>
<feature type="transmembrane region" description="Helical" evidence="1">
    <location>
        <begin position="12"/>
        <end position="29"/>
    </location>
</feature>
<feature type="transmembrane region" description="Helical" evidence="1">
    <location>
        <begin position="237"/>
        <end position="256"/>
    </location>
</feature>
<dbReference type="AlphaFoldDB" id="A0A9X4KLY4"/>
<dbReference type="Proteomes" id="UP001153387">
    <property type="component" value="Unassembled WGS sequence"/>
</dbReference>
<gene>
    <name evidence="2" type="ORF">OMP38_29605</name>
</gene>
<feature type="transmembrane region" description="Helical" evidence="1">
    <location>
        <begin position="363"/>
        <end position="383"/>
    </location>
</feature>
<protein>
    <submittedName>
        <fullName evidence="2">Uncharacterized protein</fullName>
    </submittedName>
</protein>
<reference evidence="2 3" key="1">
    <citation type="submission" date="2022-10" db="EMBL/GenBank/DDBJ databases">
        <title>Comparative genomic analysis of Cohnella hashimotonis sp. nov., isolated from the International Space Station.</title>
        <authorList>
            <person name="Simpson A."/>
            <person name="Venkateswaran K."/>
        </authorList>
    </citation>
    <scope>NUCLEOTIDE SEQUENCE [LARGE SCALE GENOMIC DNA]</scope>
    <source>
        <strain evidence="2 3">DSM 18997</strain>
    </source>
</reference>